<dbReference type="InterPro" id="IPR027910">
    <property type="entry name" value="YdiL_sf"/>
</dbReference>
<proteinExistence type="predicted"/>
<dbReference type="InterPro" id="IPR001387">
    <property type="entry name" value="Cro/C1-type_HTH"/>
</dbReference>
<dbReference type="CDD" id="cd00093">
    <property type="entry name" value="HTH_XRE"/>
    <property type="match status" value="1"/>
</dbReference>
<dbReference type="Proteomes" id="UP001500994">
    <property type="component" value="Unassembled WGS sequence"/>
</dbReference>
<dbReference type="Gene3D" id="1.10.3100.10">
    <property type="entry name" value="Putative cytoplasmic protein"/>
    <property type="match status" value="1"/>
</dbReference>
<evidence type="ECO:0008006" key="3">
    <source>
        <dbReference type="Google" id="ProtNLM"/>
    </source>
</evidence>
<reference evidence="2" key="1">
    <citation type="journal article" date="2019" name="Int. J. Syst. Evol. Microbiol.">
        <title>The Global Catalogue of Microorganisms (GCM) 10K type strain sequencing project: providing services to taxonomists for standard genome sequencing and annotation.</title>
        <authorList>
            <consortium name="The Broad Institute Genomics Platform"/>
            <consortium name="The Broad Institute Genome Sequencing Center for Infectious Disease"/>
            <person name="Wu L."/>
            <person name="Ma J."/>
        </authorList>
    </citation>
    <scope>NUCLEOTIDE SEQUENCE [LARGE SCALE GENOMIC DNA]</scope>
    <source>
        <strain evidence="2">JCM 16374</strain>
    </source>
</reference>
<keyword evidence="2" id="KW-1185">Reference proteome</keyword>
<protein>
    <recommendedName>
        <fullName evidence="3">DNA-binding protein</fullName>
    </recommendedName>
</protein>
<evidence type="ECO:0000313" key="2">
    <source>
        <dbReference type="Proteomes" id="UP001500994"/>
    </source>
</evidence>
<sequence length="259" mass="28370">MGEPNTILHAVRVSLRMSQDELAQAIREDGREHGEPNYCAKRNVQRWESGDVRMPRKIYIRSLERVTGLPIEALGFATPVFGTRAAAQAPANGQESARGEVVEMGATSAPGGAVPMTKHNDHGTLSGIWLSRYEYHSSGRGADFTGEHFVVVIQHRNKLTVRSLPEASSNPDSPLTMDLTVDGNVVTGSWREETAGDGYYAGAVYHGALQLLLEPTGRKMTGKWVGFGKDFDVNTGPWELTFKDASTSKAAMDRYNHRP</sequence>
<evidence type="ECO:0000313" key="1">
    <source>
        <dbReference type="EMBL" id="GAA2668053.1"/>
    </source>
</evidence>
<comment type="caution">
    <text evidence="1">The sequence shown here is derived from an EMBL/GenBank/DDBJ whole genome shotgun (WGS) entry which is preliminary data.</text>
</comment>
<name>A0ABP6ELH3_9ACTN</name>
<dbReference type="EMBL" id="BAAARK010000013">
    <property type="protein sequence ID" value="GAA2668053.1"/>
    <property type="molecule type" value="Genomic_DNA"/>
</dbReference>
<accession>A0ABP6ELH3</accession>
<organism evidence="1 2">
    <name type="scientific">Streptomyces lunalinharesii</name>
    <dbReference type="NCBI Taxonomy" id="333384"/>
    <lineage>
        <taxon>Bacteria</taxon>
        <taxon>Bacillati</taxon>
        <taxon>Actinomycetota</taxon>
        <taxon>Actinomycetes</taxon>
        <taxon>Kitasatosporales</taxon>
        <taxon>Streptomycetaceae</taxon>
        <taxon>Streptomyces</taxon>
    </lineage>
</organism>
<gene>
    <name evidence="1" type="ORF">GCM10009864_42210</name>
</gene>